<dbReference type="Gene3D" id="3.30.1330.40">
    <property type="entry name" value="RutC-like"/>
    <property type="match status" value="1"/>
</dbReference>
<proteinExistence type="predicted"/>
<name>A0A7W9B0D3_9HYPH</name>
<dbReference type="PANTHER" id="PTHR43760:SF1">
    <property type="entry name" value="ENDORIBONUCLEASE L-PSP_CHORISMATE MUTASE-LIKE DOMAIN-CONTAINING PROTEIN"/>
    <property type="match status" value="1"/>
</dbReference>
<keyword evidence="3" id="KW-1185">Reference proteome</keyword>
<dbReference type="PANTHER" id="PTHR43760">
    <property type="entry name" value="ENDORIBONUCLEASE-RELATED"/>
    <property type="match status" value="1"/>
</dbReference>
<dbReference type="CDD" id="cd02199">
    <property type="entry name" value="YjgF_YER057c_UK114_like_1"/>
    <property type="match status" value="1"/>
</dbReference>
<dbReference type="Pfam" id="PF14588">
    <property type="entry name" value="YjgF_endoribonc"/>
    <property type="match status" value="1"/>
</dbReference>
<protein>
    <submittedName>
        <fullName evidence="2">Enamine deaminase RidA (YjgF/YER057c/UK114 family)</fullName>
    </submittedName>
</protein>
<organism evidence="2 3">
    <name type="scientific">Brucella daejeonensis</name>
    <dbReference type="NCBI Taxonomy" id="659015"/>
    <lineage>
        <taxon>Bacteria</taxon>
        <taxon>Pseudomonadati</taxon>
        <taxon>Pseudomonadota</taxon>
        <taxon>Alphaproteobacteria</taxon>
        <taxon>Hyphomicrobiales</taxon>
        <taxon>Brucellaceae</taxon>
        <taxon>Brucella/Ochrobactrum group</taxon>
        <taxon>Brucella</taxon>
    </lineage>
</organism>
<gene>
    <name evidence="2" type="ORF">FHS76_003831</name>
</gene>
<dbReference type="SUPFAM" id="SSF55298">
    <property type="entry name" value="YjgF-like"/>
    <property type="match status" value="1"/>
</dbReference>
<dbReference type="RefSeq" id="WP_328700531.1">
    <property type="nucleotide sequence ID" value="NZ_JACIJG010000020.1"/>
</dbReference>
<dbReference type="InterPro" id="IPR035959">
    <property type="entry name" value="RutC-like_sf"/>
</dbReference>
<dbReference type="InterPro" id="IPR013813">
    <property type="entry name" value="Endoribo_LPSP/chorism_mut-like"/>
</dbReference>
<accession>A0A7W9B0D3</accession>
<sequence>MPTRAAPTTPQNRTGPYERLAALGIELPEAPPPIANFVTHVQEGNILFLSGQGPREMDGRLHTGKVGDDLTAEDAYSHARLTGINLLAVMHHALGDLNRIKRIVKLFGMVNAAPEFGDHPRVINGCSDLFIEVFGDCGHHARSAVGQGSLPGNITVEIEAIVSLKDEAAPDQ</sequence>
<dbReference type="AlphaFoldDB" id="A0A7W9B0D3"/>
<comment type="caution">
    <text evidence="2">The sequence shown here is derived from an EMBL/GenBank/DDBJ whole genome shotgun (WGS) entry which is preliminary data.</text>
</comment>
<evidence type="ECO:0000313" key="2">
    <source>
        <dbReference type="EMBL" id="MBB5703916.1"/>
    </source>
</evidence>
<reference evidence="2 3" key="1">
    <citation type="submission" date="2020-08" db="EMBL/GenBank/DDBJ databases">
        <title>Genomic Encyclopedia of Type Strains, Phase IV (KMG-IV): sequencing the most valuable type-strain genomes for metagenomic binning, comparative biology and taxonomic classification.</title>
        <authorList>
            <person name="Goeker M."/>
        </authorList>
    </citation>
    <scope>NUCLEOTIDE SEQUENCE [LARGE SCALE GENOMIC DNA]</scope>
    <source>
        <strain evidence="2 3">DSM 26944</strain>
    </source>
</reference>
<dbReference type="EMBL" id="JACIJG010000020">
    <property type="protein sequence ID" value="MBB5703916.1"/>
    <property type="molecule type" value="Genomic_DNA"/>
</dbReference>
<evidence type="ECO:0000259" key="1">
    <source>
        <dbReference type="Pfam" id="PF14588"/>
    </source>
</evidence>
<dbReference type="Proteomes" id="UP000555546">
    <property type="component" value="Unassembled WGS sequence"/>
</dbReference>
<feature type="domain" description="Endoribonuclease L-PSP/chorismate mutase-like" evidence="1">
    <location>
        <begin position="19"/>
        <end position="153"/>
    </location>
</feature>
<evidence type="ECO:0000313" key="3">
    <source>
        <dbReference type="Proteomes" id="UP000555546"/>
    </source>
</evidence>